<dbReference type="GO" id="GO:0019888">
    <property type="term" value="F:protein phosphatase regulator activity"/>
    <property type="evidence" value="ECO:0000318"/>
    <property type="project" value="GO_Central"/>
</dbReference>
<dbReference type="GO" id="GO:0004721">
    <property type="term" value="F:phosphoprotein phosphatase activity"/>
    <property type="evidence" value="ECO:0007669"/>
    <property type="project" value="EnsemblPlants"/>
</dbReference>
<gene>
    <name evidence="3" type="ORF">AMTR_s00155p00077490</name>
</gene>
<dbReference type="InterPro" id="IPR016024">
    <property type="entry name" value="ARM-type_fold"/>
</dbReference>
<dbReference type="AlphaFoldDB" id="W1PKR1"/>
<dbReference type="STRING" id="13333.W1PKR1"/>
<evidence type="ECO:0000256" key="1">
    <source>
        <dbReference type="ARBA" id="ARBA00006180"/>
    </source>
</evidence>
<organism evidence="3 4">
    <name type="scientific">Amborella trichopoda</name>
    <dbReference type="NCBI Taxonomy" id="13333"/>
    <lineage>
        <taxon>Eukaryota</taxon>
        <taxon>Viridiplantae</taxon>
        <taxon>Streptophyta</taxon>
        <taxon>Embryophyta</taxon>
        <taxon>Tracheophyta</taxon>
        <taxon>Spermatophyta</taxon>
        <taxon>Magnoliopsida</taxon>
        <taxon>Amborellales</taxon>
        <taxon>Amborellaceae</taxon>
        <taxon>Amborella</taxon>
    </lineage>
</organism>
<dbReference type="OMA" id="RQMTHGS"/>
<reference evidence="4" key="1">
    <citation type="journal article" date="2013" name="Science">
        <title>The Amborella genome and the evolution of flowering plants.</title>
        <authorList>
            <consortium name="Amborella Genome Project"/>
        </authorList>
    </citation>
    <scope>NUCLEOTIDE SEQUENCE [LARGE SCALE GENOMIC DNA]</scope>
</reference>
<protein>
    <submittedName>
        <fullName evidence="3">Uncharacterized protein</fullName>
    </submittedName>
</protein>
<dbReference type="HOGENOM" id="CLU_012598_1_0_1"/>
<sequence length="824" mass="90976">MFWRMAGLSTASPVESILDKENFTLEELLDEDEIIQECKAINSRLINFLRERTQVEQLIRYIVEEPPEDAEKRRIFKFPFISCEVFTCEVDVILKTLVEDEELMNLLFSFLEPNRSHSTLLAGYYSKVVICLMARKTVLLMNYVHAHQEILHKLVDLIGITSIMEVLIRLVGADDHIYSDFGDAIQWVADTDVLEKIVDKFSSSNSPEVHSNAAEILSAISRCAPSALATKITSPSFVGRLFNHALEDSRPKSVLVHSLSVCISLLDPKRTTSVLSGHLHRGQQIYESSSLAANPETVDGMLQRLGDLLQLLDVSSDEVVLPTTFGKLQPPLGKHRLKIVEFTAVLLMTGSEASEKEMVNLGAIQRVLNLFFEYPYNNFLHHHVESIIVSCLESKRGTVIEHLLKDCDLVAKILNAEKHCTLSTDSEKPTMPGDGKSPPRIGNIGHITRLANKLVQLGNNNSQVHAYLQENNDWLDWQSNVLLRRNTVENVYQWACGRPTALQDRTRDSDDDDFRDRDYDVAALASNLSQAFRYGIYSSDDIEEAHGSLDRDDEDVYFDDESAEVVISSLRLGDDRDSTSLFTNSNWFAFGDDRIVTEPTPTSHTPDDFGLLSTGPAAVSGGSSSSYDEVIVGEDEDLIDTASSSHIPKSTSKPTSKLTSKLKEPILESTSEPISVPTPEPMSNPIDGSTPEPMAEPTLKTISECTDGLGPEISPTENGLLTDPMDEPTVATMDSDEPLESKGCREMSESNENVGSTSSDPPKENGEPSELKTNDHTSDPSDAEINVDSDAPGPSKSEGVKIGSGSTIEAMEHDLEEGKKEQGN</sequence>
<dbReference type="GO" id="GO:0009966">
    <property type="term" value="P:regulation of signal transduction"/>
    <property type="evidence" value="ECO:0000318"/>
    <property type="project" value="GO_Central"/>
</dbReference>
<keyword evidence="4" id="KW-1185">Reference proteome</keyword>
<dbReference type="PANTHER" id="PTHR12634:SF37">
    <property type="entry name" value="SIT4 PHOSPHATASE-ASSOCIATED FAMILY PROTEIN"/>
    <property type="match status" value="1"/>
</dbReference>
<dbReference type="GO" id="GO:0019903">
    <property type="term" value="F:protein phosphatase binding"/>
    <property type="evidence" value="ECO:0007669"/>
    <property type="project" value="InterPro"/>
</dbReference>
<proteinExistence type="inferred from homology"/>
<accession>W1PKR1</accession>
<feature type="region of interest" description="Disordered" evidence="2">
    <location>
        <begin position="641"/>
        <end position="824"/>
    </location>
</feature>
<dbReference type="eggNOG" id="KOG2073">
    <property type="taxonomic scope" value="Eukaryota"/>
</dbReference>
<comment type="similarity">
    <text evidence="1">Belongs to the SAPS family.</text>
</comment>
<feature type="compositionally biased region" description="Polar residues" evidence="2">
    <location>
        <begin position="750"/>
        <end position="760"/>
    </location>
</feature>
<feature type="compositionally biased region" description="Low complexity" evidence="2">
    <location>
        <begin position="643"/>
        <end position="659"/>
    </location>
</feature>
<dbReference type="PANTHER" id="PTHR12634">
    <property type="entry name" value="SIT4 YEAST -ASSOCIATING PROTEIN-RELATED"/>
    <property type="match status" value="1"/>
</dbReference>
<dbReference type="KEGG" id="atr:18435925"/>
<evidence type="ECO:0000256" key="2">
    <source>
        <dbReference type="SAM" id="MobiDB-lite"/>
    </source>
</evidence>
<dbReference type="Gramene" id="ERN07695">
    <property type="protein sequence ID" value="ERN07695"/>
    <property type="gene ID" value="AMTR_s00155p00077490"/>
</dbReference>
<feature type="compositionally biased region" description="Basic and acidic residues" evidence="2">
    <location>
        <begin position="761"/>
        <end position="779"/>
    </location>
</feature>
<dbReference type="OrthoDB" id="295029at2759"/>
<feature type="compositionally biased region" description="Basic and acidic residues" evidence="2">
    <location>
        <begin position="739"/>
        <end position="748"/>
    </location>
</feature>
<name>W1PKR1_AMBTC</name>
<dbReference type="SUPFAM" id="SSF48371">
    <property type="entry name" value="ARM repeat"/>
    <property type="match status" value="1"/>
</dbReference>
<feature type="compositionally biased region" description="Basic and acidic residues" evidence="2">
    <location>
        <begin position="810"/>
        <end position="824"/>
    </location>
</feature>
<dbReference type="InterPro" id="IPR007587">
    <property type="entry name" value="SAPS"/>
</dbReference>
<dbReference type="EMBL" id="KI393623">
    <property type="protein sequence ID" value="ERN07695.1"/>
    <property type="molecule type" value="Genomic_DNA"/>
</dbReference>
<dbReference type="Pfam" id="PF04499">
    <property type="entry name" value="SAPS"/>
    <property type="match status" value="1"/>
</dbReference>
<dbReference type="Proteomes" id="UP000017836">
    <property type="component" value="Unassembled WGS sequence"/>
</dbReference>
<evidence type="ECO:0000313" key="3">
    <source>
        <dbReference type="EMBL" id="ERN07695.1"/>
    </source>
</evidence>
<evidence type="ECO:0000313" key="4">
    <source>
        <dbReference type="Proteomes" id="UP000017836"/>
    </source>
</evidence>